<comment type="similarity">
    <text evidence="1">Belongs to the multi antimicrobial extrusion (MATE) (TC 2.A.66.1) family.</text>
</comment>
<reference evidence="4" key="1">
    <citation type="journal article" date="2023" name="Proc. Natl. Acad. Sci. U.S.A.">
        <title>Genomic and structural basis for evolution of tropane alkaloid biosynthesis.</title>
        <authorList>
            <person name="Wanga Y.-J."/>
            <person name="Taina T."/>
            <person name="Yua J.-Y."/>
            <person name="Lia J."/>
            <person name="Xua B."/>
            <person name="Chenc J."/>
            <person name="D'Auriad J.C."/>
            <person name="Huanga J.-P."/>
            <person name="Huanga S.-X."/>
        </authorList>
    </citation>
    <scope>NUCLEOTIDE SEQUENCE [LARGE SCALE GENOMIC DNA]</scope>
    <source>
        <strain evidence="4">cv. KIB-2019</strain>
    </source>
</reference>
<dbReference type="GO" id="GO:0016020">
    <property type="term" value="C:membrane"/>
    <property type="evidence" value="ECO:0007669"/>
    <property type="project" value="InterPro"/>
</dbReference>
<evidence type="ECO:0000256" key="1">
    <source>
        <dbReference type="ARBA" id="ARBA00010199"/>
    </source>
</evidence>
<feature type="transmembrane region" description="Helical" evidence="2">
    <location>
        <begin position="152"/>
        <end position="176"/>
    </location>
</feature>
<dbReference type="InterPro" id="IPR025659">
    <property type="entry name" value="Tubby-like_C"/>
</dbReference>
<name>A0A9Q1M0H6_9SOLA</name>
<dbReference type="PANTHER" id="PTHR11206">
    <property type="entry name" value="MULTIDRUG RESISTANCE PROTEIN"/>
    <property type="match status" value="1"/>
</dbReference>
<dbReference type="Pfam" id="PF01554">
    <property type="entry name" value="MatE"/>
    <property type="match status" value="1"/>
</dbReference>
<proteinExistence type="inferred from homology"/>
<sequence>MSFKSIVHNLREMKDGTGAERKNWSTRTQSQVVPHAISESIEQGQWANLPPKSWRKITKEIVKTPEECGRLTFPISLKQPGPCESPIQCFIKRDKANSVYRLYFGMTPSYSNDQQVVDYVAAIAPFLCLSIVTDSLQAVISGIARGSGWQIIGAYVNLGAFYLVGISIAAVLCFLVNL</sequence>
<protein>
    <submittedName>
        <fullName evidence="3">Uncharacterized protein</fullName>
    </submittedName>
</protein>
<dbReference type="OrthoDB" id="1305555at2759"/>
<dbReference type="GO" id="GO:0042910">
    <property type="term" value="F:xenobiotic transmembrane transporter activity"/>
    <property type="evidence" value="ECO:0007669"/>
    <property type="project" value="InterPro"/>
</dbReference>
<evidence type="ECO:0000313" key="4">
    <source>
        <dbReference type="Proteomes" id="UP001152561"/>
    </source>
</evidence>
<comment type="caution">
    <text evidence="3">The sequence shown here is derived from an EMBL/GenBank/DDBJ whole genome shotgun (WGS) entry which is preliminary data.</text>
</comment>
<evidence type="ECO:0000256" key="2">
    <source>
        <dbReference type="SAM" id="Phobius"/>
    </source>
</evidence>
<accession>A0A9Q1M0H6</accession>
<gene>
    <name evidence="3" type="ORF">K7X08_018481</name>
</gene>
<keyword evidence="2" id="KW-0472">Membrane</keyword>
<organism evidence="3 4">
    <name type="scientific">Anisodus acutangulus</name>
    <dbReference type="NCBI Taxonomy" id="402998"/>
    <lineage>
        <taxon>Eukaryota</taxon>
        <taxon>Viridiplantae</taxon>
        <taxon>Streptophyta</taxon>
        <taxon>Embryophyta</taxon>
        <taxon>Tracheophyta</taxon>
        <taxon>Spermatophyta</taxon>
        <taxon>Magnoliopsida</taxon>
        <taxon>eudicotyledons</taxon>
        <taxon>Gunneridae</taxon>
        <taxon>Pentapetalae</taxon>
        <taxon>asterids</taxon>
        <taxon>lamiids</taxon>
        <taxon>Solanales</taxon>
        <taxon>Solanaceae</taxon>
        <taxon>Solanoideae</taxon>
        <taxon>Hyoscyameae</taxon>
        <taxon>Anisodus</taxon>
    </lineage>
</organism>
<keyword evidence="2" id="KW-1133">Transmembrane helix</keyword>
<dbReference type="SUPFAM" id="SSF54518">
    <property type="entry name" value="Tubby C-terminal domain-like"/>
    <property type="match status" value="1"/>
</dbReference>
<dbReference type="Proteomes" id="UP001152561">
    <property type="component" value="Unassembled WGS sequence"/>
</dbReference>
<dbReference type="EMBL" id="JAJAGQ010000013">
    <property type="protein sequence ID" value="KAJ8545898.1"/>
    <property type="molecule type" value="Genomic_DNA"/>
</dbReference>
<evidence type="ECO:0000313" key="3">
    <source>
        <dbReference type="EMBL" id="KAJ8545898.1"/>
    </source>
</evidence>
<keyword evidence="4" id="KW-1185">Reference proteome</keyword>
<dbReference type="AlphaFoldDB" id="A0A9Q1M0H6"/>
<dbReference type="GO" id="GO:0015297">
    <property type="term" value="F:antiporter activity"/>
    <property type="evidence" value="ECO:0007669"/>
    <property type="project" value="InterPro"/>
</dbReference>
<keyword evidence="2" id="KW-0812">Transmembrane</keyword>
<dbReference type="InterPro" id="IPR002528">
    <property type="entry name" value="MATE_fam"/>
</dbReference>